<dbReference type="Pfam" id="PF00391">
    <property type="entry name" value="PEP-utilizers"/>
    <property type="match status" value="1"/>
</dbReference>
<dbReference type="AlphaFoldDB" id="A0A4Q9DJE4"/>
<dbReference type="Gene3D" id="3.50.30.10">
    <property type="entry name" value="Phosphohistidine domain"/>
    <property type="match status" value="1"/>
</dbReference>
<dbReference type="PANTHER" id="PTHR43615">
    <property type="entry name" value="PHOSPHOENOLPYRUVATE SYNTHASE-RELATED"/>
    <property type="match status" value="1"/>
</dbReference>
<dbReference type="InterPro" id="IPR036637">
    <property type="entry name" value="Phosphohistidine_dom_sf"/>
</dbReference>
<dbReference type="OrthoDB" id="9765468at2"/>
<name>A0A4Q9DJE4_9BACL</name>
<evidence type="ECO:0000313" key="2">
    <source>
        <dbReference type="EMBL" id="TBL72454.1"/>
    </source>
</evidence>
<dbReference type="EMBL" id="SIRE01000024">
    <property type="protein sequence ID" value="TBL72454.1"/>
    <property type="molecule type" value="Genomic_DNA"/>
</dbReference>
<dbReference type="InterPro" id="IPR051549">
    <property type="entry name" value="PEP_Utilizing_Enz"/>
</dbReference>
<dbReference type="SUPFAM" id="SSF52009">
    <property type="entry name" value="Phosphohistidine domain"/>
    <property type="match status" value="1"/>
</dbReference>
<protein>
    <submittedName>
        <fullName evidence="2">PEP-utilizing protein</fullName>
    </submittedName>
</protein>
<dbReference type="RefSeq" id="WP_131017023.1">
    <property type="nucleotide sequence ID" value="NZ_SIRE01000024.1"/>
</dbReference>
<proteinExistence type="predicted"/>
<feature type="domain" description="PEP-utilising enzyme mobile" evidence="1">
    <location>
        <begin position="465"/>
        <end position="535"/>
    </location>
</feature>
<gene>
    <name evidence="2" type="ORF">EYB31_29175</name>
</gene>
<accession>A0A4Q9DJE4</accession>
<dbReference type="PANTHER" id="PTHR43615:SF1">
    <property type="entry name" value="PPDK_N DOMAIN-CONTAINING PROTEIN"/>
    <property type="match status" value="1"/>
</dbReference>
<reference evidence="2 3" key="1">
    <citation type="submission" date="2019-02" db="EMBL/GenBank/DDBJ databases">
        <title>Paenibacillus sp. nov., isolated from surface-sterilized tissue of Thalictrum simplex L.</title>
        <authorList>
            <person name="Tuo L."/>
        </authorList>
    </citation>
    <scope>NUCLEOTIDE SEQUENCE [LARGE SCALE GENOMIC DNA]</scope>
    <source>
        <strain evidence="2 3">N2SHLJ1</strain>
    </source>
</reference>
<dbReference type="InterPro" id="IPR008279">
    <property type="entry name" value="PEP-util_enz_mobile_dom"/>
</dbReference>
<dbReference type="Proteomes" id="UP000293142">
    <property type="component" value="Unassembled WGS sequence"/>
</dbReference>
<comment type="caution">
    <text evidence="2">The sequence shown here is derived from an EMBL/GenBank/DDBJ whole genome shotgun (WGS) entry which is preliminary data.</text>
</comment>
<evidence type="ECO:0000313" key="3">
    <source>
        <dbReference type="Proteomes" id="UP000293142"/>
    </source>
</evidence>
<organism evidence="2 3">
    <name type="scientific">Paenibacillus thalictri</name>
    <dbReference type="NCBI Taxonomy" id="2527873"/>
    <lineage>
        <taxon>Bacteria</taxon>
        <taxon>Bacillati</taxon>
        <taxon>Bacillota</taxon>
        <taxon>Bacilli</taxon>
        <taxon>Bacillales</taxon>
        <taxon>Paenibacillaceae</taxon>
        <taxon>Paenibacillus</taxon>
    </lineage>
</organism>
<keyword evidence="3" id="KW-1185">Reference proteome</keyword>
<evidence type="ECO:0000259" key="1">
    <source>
        <dbReference type="Pfam" id="PF00391"/>
    </source>
</evidence>
<sequence length="542" mass="60964">MLIKESFQNELILSEQDKQTGFWVQDDVHLAHALTPLFASFMVPAVTEGTKAAFANMKMPLTQFRFKLADSRVYQQNVPFPGDFEERLEAHKAAVKPLLPVLKARLQRIVDEELMPFYHRLDAYRSMKFDAAETAEKIKELHDFYKRAWQLHFEIVMPRTGFMALEQLYAQLTGETDTTVIYDLLSGVMNKSLETDRELWLLAGLAKQSREVAACFAEADGSGYMERLASCAEGAAFLEKLLGVLDVYGYRCANSHEFSDETWIENPEQALRIITSYMGKDYDFDGEFAQTVEKRKERTAEAYAKLPDGELKQTFVMMHEWALDCWGLDEDHHFYIDAMLPAKSRHFLLSVGESLVEQGVFSSREDICYLYLDELLEAIVSPSSLQSIVDQRKAEYEENKRKQVPPFYGTPPQGGLDPALERIFGGKPPEIEEKEMTFKGYAASQGIYTGTVKVVRGPEDFVKVKQGDVLVCKTTTPPWTVLFSVVGAIVTDAGGILSHAGTVAREYKLPAVVGCKVATTVLQDGDKVTVDGTQGVVHFGER</sequence>
<dbReference type="GO" id="GO:0016772">
    <property type="term" value="F:transferase activity, transferring phosphorus-containing groups"/>
    <property type="evidence" value="ECO:0007669"/>
    <property type="project" value="InterPro"/>
</dbReference>